<evidence type="ECO:0000256" key="1">
    <source>
        <dbReference type="SAM" id="MobiDB-lite"/>
    </source>
</evidence>
<keyword evidence="3" id="KW-1185">Reference proteome</keyword>
<protein>
    <submittedName>
        <fullName evidence="2">Uncharacterized protein</fullName>
    </submittedName>
</protein>
<reference evidence="3" key="1">
    <citation type="journal article" date="2019" name="Int. J. Syst. Evol. Microbiol.">
        <title>The Global Catalogue of Microorganisms (GCM) 10K type strain sequencing project: providing services to taxonomists for standard genome sequencing and annotation.</title>
        <authorList>
            <consortium name="The Broad Institute Genomics Platform"/>
            <consortium name="The Broad Institute Genome Sequencing Center for Infectious Disease"/>
            <person name="Wu L."/>
            <person name="Ma J."/>
        </authorList>
    </citation>
    <scope>NUCLEOTIDE SEQUENCE [LARGE SCALE GENOMIC DNA]</scope>
    <source>
        <strain evidence="3">IBRC-M 10490</strain>
    </source>
</reference>
<dbReference type="EMBL" id="JBHSDL010000013">
    <property type="protein sequence ID" value="MFC4374536.1"/>
    <property type="molecule type" value="Genomic_DNA"/>
</dbReference>
<dbReference type="Proteomes" id="UP001595844">
    <property type="component" value="Unassembled WGS sequence"/>
</dbReference>
<sequence length="158" mass="16891">MVHPGNMTPAYGCGCDESEGIAWTRVLMIAPPTVFPQILAAPVQPGPQVQLAATTELGVDRCYYSTEDNSMPEPDILDSPARDALDDAAAMHRAVMCAGLGAVVVGSWQPRGRPAESTAAPRRSPCSSTPARAGRRCHHWTRWCRCSPTTLVPSIFGC</sequence>
<gene>
    <name evidence="2" type="ORF">ACFO5K_10520</name>
</gene>
<feature type="region of interest" description="Disordered" evidence="1">
    <location>
        <begin position="111"/>
        <end position="133"/>
    </location>
</feature>
<organism evidence="2 3">
    <name type="scientific">Nocardia halotolerans</name>
    <dbReference type="NCBI Taxonomy" id="1755878"/>
    <lineage>
        <taxon>Bacteria</taxon>
        <taxon>Bacillati</taxon>
        <taxon>Actinomycetota</taxon>
        <taxon>Actinomycetes</taxon>
        <taxon>Mycobacteriales</taxon>
        <taxon>Nocardiaceae</taxon>
        <taxon>Nocardia</taxon>
    </lineage>
</organism>
<name>A0ABV8VFL3_9NOCA</name>
<evidence type="ECO:0000313" key="2">
    <source>
        <dbReference type="EMBL" id="MFC4374536.1"/>
    </source>
</evidence>
<comment type="caution">
    <text evidence="2">The sequence shown here is derived from an EMBL/GenBank/DDBJ whole genome shotgun (WGS) entry which is preliminary data.</text>
</comment>
<proteinExistence type="predicted"/>
<accession>A0ABV8VFL3</accession>
<evidence type="ECO:0000313" key="3">
    <source>
        <dbReference type="Proteomes" id="UP001595844"/>
    </source>
</evidence>
<dbReference type="RefSeq" id="WP_378559734.1">
    <property type="nucleotide sequence ID" value="NZ_JBHSDL010000013.1"/>
</dbReference>